<gene>
    <name evidence="1" type="ORF">FWILDA_LOCUS11251</name>
</gene>
<comment type="caution">
    <text evidence="1">The sequence shown here is derived from an EMBL/GenBank/DDBJ whole genome shotgun (WGS) entry which is preliminary data.</text>
</comment>
<sequence length="40" mass="4722">MQFQQRTLHITDIHLNVKQDSLTSVFTKYGKITNVKMQTQ</sequence>
<dbReference type="OrthoDB" id="360390at2759"/>
<dbReference type="Gene3D" id="3.30.70.330">
    <property type="match status" value="1"/>
</dbReference>
<reference evidence="1" key="1">
    <citation type="submission" date="2022-08" db="EMBL/GenBank/DDBJ databases">
        <authorList>
            <person name="Kallberg Y."/>
            <person name="Tangrot J."/>
            <person name="Rosling A."/>
        </authorList>
    </citation>
    <scope>NUCLEOTIDE SEQUENCE</scope>
    <source>
        <strain evidence="1">Wild A</strain>
    </source>
</reference>
<protein>
    <submittedName>
        <fullName evidence="1">862_t:CDS:1</fullName>
    </submittedName>
</protein>
<organism evidence="1 2">
    <name type="scientific">Funneliformis geosporum</name>
    <dbReference type="NCBI Taxonomy" id="1117311"/>
    <lineage>
        <taxon>Eukaryota</taxon>
        <taxon>Fungi</taxon>
        <taxon>Fungi incertae sedis</taxon>
        <taxon>Mucoromycota</taxon>
        <taxon>Glomeromycotina</taxon>
        <taxon>Glomeromycetes</taxon>
        <taxon>Glomerales</taxon>
        <taxon>Glomeraceae</taxon>
        <taxon>Funneliformis</taxon>
    </lineage>
</organism>
<dbReference type="SUPFAM" id="SSF54928">
    <property type="entry name" value="RNA-binding domain, RBD"/>
    <property type="match status" value="1"/>
</dbReference>
<dbReference type="EMBL" id="CAMKVN010003132">
    <property type="protein sequence ID" value="CAI2183783.1"/>
    <property type="molecule type" value="Genomic_DNA"/>
</dbReference>
<evidence type="ECO:0000313" key="1">
    <source>
        <dbReference type="EMBL" id="CAI2183783.1"/>
    </source>
</evidence>
<accession>A0A9W4SWC0</accession>
<dbReference type="InterPro" id="IPR012677">
    <property type="entry name" value="Nucleotide-bd_a/b_plait_sf"/>
</dbReference>
<proteinExistence type="predicted"/>
<dbReference type="AlphaFoldDB" id="A0A9W4SWC0"/>
<keyword evidence="2" id="KW-1185">Reference proteome</keyword>
<feature type="non-terminal residue" evidence="1">
    <location>
        <position position="40"/>
    </location>
</feature>
<name>A0A9W4SWC0_9GLOM</name>
<dbReference type="GO" id="GO:0003676">
    <property type="term" value="F:nucleic acid binding"/>
    <property type="evidence" value="ECO:0007669"/>
    <property type="project" value="InterPro"/>
</dbReference>
<dbReference type="Proteomes" id="UP001153678">
    <property type="component" value="Unassembled WGS sequence"/>
</dbReference>
<evidence type="ECO:0000313" key="2">
    <source>
        <dbReference type="Proteomes" id="UP001153678"/>
    </source>
</evidence>
<dbReference type="InterPro" id="IPR035979">
    <property type="entry name" value="RBD_domain_sf"/>
</dbReference>